<evidence type="ECO:0000256" key="1">
    <source>
        <dbReference type="SAM" id="Coils"/>
    </source>
</evidence>
<evidence type="ECO:0000256" key="2">
    <source>
        <dbReference type="SAM" id="MobiDB-lite"/>
    </source>
</evidence>
<accession>A0A803VI82</accession>
<evidence type="ECO:0000313" key="3">
    <source>
        <dbReference type="Ensembl" id="ENSFALP00000022438.1"/>
    </source>
</evidence>
<name>A0A803VI82_FICAL</name>
<organism evidence="3 4">
    <name type="scientific">Ficedula albicollis</name>
    <name type="common">Collared flycatcher</name>
    <name type="synonym">Muscicapa albicollis</name>
    <dbReference type="NCBI Taxonomy" id="59894"/>
    <lineage>
        <taxon>Eukaryota</taxon>
        <taxon>Metazoa</taxon>
        <taxon>Chordata</taxon>
        <taxon>Craniata</taxon>
        <taxon>Vertebrata</taxon>
        <taxon>Euteleostomi</taxon>
        <taxon>Archelosauria</taxon>
        <taxon>Archosauria</taxon>
        <taxon>Dinosauria</taxon>
        <taxon>Saurischia</taxon>
        <taxon>Theropoda</taxon>
        <taxon>Coelurosauria</taxon>
        <taxon>Aves</taxon>
        <taxon>Neognathae</taxon>
        <taxon>Neoaves</taxon>
        <taxon>Telluraves</taxon>
        <taxon>Australaves</taxon>
        <taxon>Passeriformes</taxon>
        <taxon>Muscicapidae</taxon>
        <taxon>Ficedula</taxon>
    </lineage>
</organism>
<dbReference type="Pfam" id="PF15219">
    <property type="entry name" value="TEX12"/>
    <property type="match status" value="1"/>
</dbReference>
<dbReference type="Proteomes" id="UP000016665">
    <property type="component" value="Chromosome 24"/>
</dbReference>
<evidence type="ECO:0000313" key="4">
    <source>
        <dbReference type="Proteomes" id="UP000016665"/>
    </source>
</evidence>
<reference evidence="3" key="3">
    <citation type="submission" date="2025-09" db="UniProtKB">
        <authorList>
            <consortium name="Ensembl"/>
        </authorList>
    </citation>
    <scope>IDENTIFICATION</scope>
</reference>
<keyword evidence="1" id="KW-0175">Coiled coil</keyword>
<reference evidence="3" key="2">
    <citation type="submission" date="2025-08" db="UniProtKB">
        <authorList>
            <consortium name="Ensembl"/>
        </authorList>
    </citation>
    <scope>IDENTIFICATION</scope>
</reference>
<feature type="coiled-coil region" evidence="1">
    <location>
        <begin position="127"/>
        <end position="154"/>
    </location>
</feature>
<dbReference type="InterPro" id="IPR029193">
    <property type="entry name" value="TEX12"/>
</dbReference>
<dbReference type="GeneTree" id="ENSGT00390000006602"/>
<reference evidence="3 4" key="1">
    <citation type="journal article" date="2012" name="Nature">
        <title>The genomic landscape of species divergence in Ficedula flycatchers.</title>
        <authorList>
            <person name="Ellegren H."/>
            <person name="Smeds L."/>
            <person name="Burri R."/>
            <person name="Olason P.I."/>
            <person name="Backstrom N."/>
            <person name="Kawakami T."/>
            <person name="Kunstner A."/>
            <person name="Makinen H."/>
            <person name="Nadachowska-Brzyska K."/>
            <person name="Qvarnstrom A."/>
            <person name="Uebbing S."/>
            <person name="Wolf J.B."/>
        </authorList>
    </citation>
    <scope>NUCLEOTIDE SEQUENCE [LARGE SCALE GENOMIC DNA]</scope>
</reference>
<proteinExistence type="predicted"/>
<dbReference type="GO" id="GO:0007130">
    <property type="term" value="P:synaptonemal complex assembly"/>
    <property type="evidence" value="ECO:0007669"/>
    <property type="project" value="Ensembl"/>
</dbReference>
<dbReference type="PANTHER" id="PTHR37349">
    <property type="entry name" value="TESTIS-EXPRESSED PROTEIN 12"/>
    <property type="match status" value="1"/>
</dbReference>
<dbReference type="GO" id="GO:0000801">
    <property type="term" value="C:central element"/>
    <property type="evidence" value="ECO:0007669"/>
    <property type="project" value="Ensembl"/>
</dbReference>
<gene>
    <name evidence="3" type="primary">TEX12</name>
</gene>
<protein>
    <submittedName>
        <fullName evidence="3">Testis expressed 12</fullName>
    </submittedName>
</protein>
<dbReference type="AlphaFoldDB" id="A0A803VI82"/>
<feature type="compositionally biased region" description="Basic and acidic residues" evidence="2">
    <location>
        <begin position="66"/>
        <end position="78"/>
    </location>
</feature>
<feature type="region of interest" description="Disordered" evidence="2">
    <location>
        <begin position="55"/>
        <end position="94"/>
    </location>
</feature>
<dbReference type="GO" id="GO:0000711">
    <property type="term" value="P:meiotic DNA repair synthesis"/>
    <property type="evidence" value="ECO:0007669"/>
    <property type="project" value="Ensembl"/>
</dbReference>
<keyword evidence="4" id="KW-1185">Reference proteome</keyword>
<dbReference type="PANTHER" id="PTHR37349:SF1">
    <property type="entry name" value="TESTIS-EXPRESSED PROTEIN 12"/>
    <property type="match status" value="1"/>
</dbReference>
<dbReference type="Ensembl" id="ENSFALT00000029477.1">
    <property type="protein sequence ID" value="ENSFALP00000022438.1"/>
    <property type="gene ID" value="ENSFALG00000027640.1"/>
</dbReference>
<sequence>MGSREKRRMRGRSRGGSRCSFLALREVHPGNGSREKCRMRHCPVSIGAVPRQPRLGSGLCLGSQKEAAENPHLSDKTDLAPSEDSQSLSKTEPLEKVLNEMSEEIVNLLSKYAHLVSTRAALDSSHVRELDEILKEARAIENHLKQKREMLKQRFTFLANTLQS</sequence>